<accession>A0A5N0EC29</accession>
<dbReference type="Pfam" id="PF01431">
    <property type="entry name" value="Peptidase_M13"/>
    <property type="match status" value="1"/>
</dbReference>
<evidence type="ECO:0000256" key="2">
    <source>
        <dbReference type="ARBA" id="ARBA00007357"/>
    </source>
</evidence>
<proteinExistence type="inferred from homology"/>
<evidence type="ECO:0000313" key="11">
    <source>
        <dbReference type="Proteomes" id="UP000323876"/>
    </source>
</evidence>
<evidence type="ECO:0000256" key="4">
    <source>
        <dbReference type="ARBA" id="ARBA00022723"/>
    </source>
</evidence>
<sequence length="676" mass="75326">MPAKGFHGISRRDLLRTAGVVAAAMIPVACGSSANPGVGPDLTGLDATVRPQDDLYRHTNGQWLRAYKLPDDQPVCSAMTDAMHRVERQLRDIIEGIREPVPATAEQQIRDLYAACLDNSAIERLGMTPLADLFADIDAAETKSELARVMGRLPIPGLIAMYVDIDRKDSRRYLATLAQSGLGMDSRYYRDPEFSTHLDAYRRYLERIAGASGLADPAGMSMRVVELERRLAMAHCDAVQDQDAAATYNLLSWSELRGLATDFDFDAWLSGQTTQPLELFARVVVRQPSFVAAAGALWAGVDLAQWREYLRLNVIQGFSRFLPEAIATANFDFRHRFMGGTDRPDQPWQRAIATVNAELGPQLGKLYVAKHFPPAAKDRMHDLVEDLLVAYRAHFRESSWMSEATRARAIAKLDKIETLIGGPDRWPDYSSVPITPDRLIESLRAVRDFTARRQFERLSTAVDKSEWTTTPQTVNAFYTPTSNQIVFPAAFLQPPYFDKDADPAANYGAIGAIIGHEIGHGFDDQGSEYDGDGNLSDWWAPADRAAFDAKTRHLVGQYDGLVPEGFDAAHHVDGRLTVSENLADLLGLQVAVAAYRRAAQRRGEPPEFRTLFLSWARCWRMKQTDQFAVAALAANTHAPAEFRTNQIVRNIPEFYSAFEVAHGDRLFLPEEQRLAL</sequence>
<evidence type="ECO:0000256" key="5">
    <source>
        <dbReference type="ARBA" id="ARBA00022801"/>
    </source>
</evidence>
<dbReference type="GO" id="GO:0016485">
    <property type="term" value="P:protein processing"/>
    <property type="evidence" value="ECO:0007669"/>
    <property type="project" value="TreeGrafter"/>
</dbReference>
<keyword evidence="7" id="KW-0482">Metalloprotease</keyword>
<keyword evidence="6" id="KW-0862">Zinc</keyword>
<evidence type="ECO:0000256" key="6">
    <source>
        <dbReference type="ARBA" id="ARBA00022833"/>
    </source>
</evidence>
<protein>
    <submittedName>
        <fullName evidence="10">M13 family metallopeptidase</fullName>
    </submittedName>
</protein>
<evidence type="ECO:0000256" key="7">
    <source>
        <dbReference type="ARBA" id="ARBA00023049"/>
    </source>
</evidence>
<keyword evidence="5" id="KW-0378">Hydrolase</keyword>
<comment type="cofactor">
    <cofactor evidence="1">
        <name>Zn(2+)</name>
        <dbReference type="ChEBI" id="CHEBI:29105"/>
    </cofactor>
</comment>
<dbReference type="AlphaFoldDB" id="A0A5N0EC29"/>
<dbReference type="InterPro" id="IPR024079">
    <property type="entry name" value="MetalloPept_cat_dom_sf"/>
</dbReference>
<dbReference type="SUPFAM" id="SSF55486">
    <property type="entry name" value="Metalloproteases ('zincins'), catalytic domain"/>
    <property type="match status" value="1"/>
</dbReference>
<dbReference type="Gene3D" id="1.10.1380.10">
    <property type="entry name" value="Neutral endopeptidase , domain2"/>
    <property type="match status" value="1"/>
</dbReference>
<evidence type="ECO:0000256" key="3">
    <source>
        <dbReference type="ARBA" id="ARBA00022670"/>
    </source>
</evidence>
<keyword evidence="4" id="KW-0479">Metal-binding</keyword>
<comment type="caution">
    <text evidence="10">The sequence shown here is derived from an EMBL/GenBank/DDBJ whole genome shotgun (WGS) entry which is preliminary data.</text>
</comment>
<keyword evidence="11" id="KW-1185">Reference proteome</keyword>
<dbReference type="PRINTS" id="PR00786">
    <property type="entry name" value="NEPRILYSIN"/>
</dbReference>
<dbReference type="InterPro" id="IPR018497">
    <property type="entry name" value="Peptidase_M13_C"/>
</dbReference>
<comment type="similarity">
    <text evidence="2">Belongs to the peptidase M13 family.</text>
</comment>
<evidence type="ECO:0000256" key="1">
    <source>
        <dbReference type="ARBA" id="ARBA00001947"/>
    </source>
</evidence>
<dbReference type="OrthoDB" id="9775677at2"/>
<keyword evidence="3" id="KW-0645">Protease</keyword>
<dbReference type="InterPro" id="IPR006311">
    <property type="entry name" value="TAT_signal"/>
</dbReference>
<reference evidence="10 11" key="1">
    <citation type="submission" date="2019-09" db="EMBL/GenBank/DDBJ databases">
        <authorList>
            <person name="Wang X."/>
        </authorList>
    </citation>
    <scope>NUCLEOTIDE SEQUENCE [LARGE SCALE GENOMIC DNA]</scope>
    <source>
        <strain evidence="10 11">CICC 11023</strain>
    </source>
</reference>
<dbReference type="PROSITE" id="PS51318">
    <property type="entry name" value="TAT"/>
    <property type="match status" value="1"/>
</dbReference>
<dbReference type="Proteomes" id="UP000323876">
    <property type="component" value="Unassembled WGS sequence"/>
</dbReference>
<dbReference type="PANTHER" id="PTHR11733">
    <property type="entry name" value="ZINC METALLOPROTEASE FAMILY M13 NEPRILYSIN-RELATED"/>
    <property type="match status" value="1"/>
</dbReference>
<feature type="domain" description="Peptidase M13 N-terminal" evidence="9">
    <location>
        <begin position="51"/>
        <end position="423"/>
    </location>
</feature>
<dbReference type="Pfam" id="PF05649">
    <property type="entry name" value="Peptidase_M13_N"/>
    <property type="match status" value="1"/>
</dbReference>
<dbReference type="Gene3D" id="3.40.390.10">
    <property type="entry name" value="Collagenase (Catalytic Domain)"/>
    <property type="match status" value="1"/>
</dbReference>
<dbReference type="InterPro" id="IPR000718">
    <property type="entry name" value="Peptidase_M13"/>
</dbReference>
<name>A0A5N0EC29_9NOCA</name>
<evidence type="ECO:0000259" key="8">
    <source>
        <dbReference type="Pfam" id="PF01431"/>
    </source>
</evidence>
<organism evidence="10 11">
    <name type="scientific">Nocardia colli</name>
    <dbReference type="NCBI Taxonomy" id="2545717"/>
    <lineage>
        <taxon>Bacteria</taxon>
        <taxon>Bacillati</taxon>
        <taxon>Actinomycetota</taxon>
        <taxon>Actinomycetes</taxon>
        <taxon>Mycobacteriales</taxon>
        <taxon>Nocardiaceae</taxon>
        <taxon>Nocardia</taxon>
    </lineage>
</organism>
<dbReference type="PROSITE" id="PS51885">
    <property type="entry name" value="NEPRILYSIN"/>
    <property type="match status" value="1"/>
</dbReference>
<dbReference type="GO" id="GO:0046872">
    <property type="term" value="F:metal ion binding"/>
    <property type="evidence" value="ECO:0007669"/>
    <property type="project" value="UniProtKB-KW"/>
</dbReference>
<evidence type="ECO:0000259" key="9">
    <source>
        <dbReference type="Pfam" id="PF05649"/>
    </source>
</evidence>
<dbReference type="InterPro" id="IPR042089">
    <property type="entry name" value="Peptidase_M13_dom_2"/>
</dbReference>
<dbReference type="GO" id="GO:0005886">
    <property type="term" value="C:plasma membrane"/>
    <property type="evidence" value="ECO:0007669"/>
    <property type="project" value="TreeGrafter"/>
</dbReference>
<dbReference type="GO" id="GO:0004222">
    <property type="term" value="F:metalloendopeptidase activity"/>
    <property type="evidence" value="ECO:0007669"/>
    <property type="project" value="InterPro"/>
</dbReference>
<evidence type="ECO:0000313" key="10">
    <source>
        <dbReference type="EMBL" id="KAA8886350.1"/>
    </source>
</evidence>
<feature type="domain" description="Peptidase M13 C-terminal" evidence="8">
    <location>
        <begin position="475"/>
        <end position="673"/>
    </location>
</feature>
<dbReference type="PANTHER" id="PTHR11733:SF167">
    <property type="entry name" value="FI17812P1-RELATED"/>
    <property type="match status" value="1"/>
</dbReference>
<dbReference type="EMBL" id="VXLC01000013">
    <property type="protein sequence ID" value="KAA8886350.1"/>
    <property type="molecule type" value="Genomic_DNA"/>
</dbReference>
<dbReference type="InterPro" id="IPR008753">
    <property type="entry name" value="Peptidase_M13_N"/>
</dbReference>
<gene>
    <name evidence="10" type="ORF">F3087_24230</name>
</gene>
<dbReference type="CDD" id="cd08662">
    <property type="entry name" value="M13"/>
    <property type="match status" value="1"/>
</dbReference>